<feature type="chain" id="PRO_5044771656" evidence="2">
    <location>
        <begin position="21"/>
        <end position="174"/>
    </location>
</feature>
<dbReference type="EMBL" id="JBEDNZ010000022">
    <property type="protein sequence ID" value="KAL0818105.1"/>
    <property type="molecule type" value="Genomic_DNA"/>
</dbReference>
<feature type="compositionally biased region" description="Basic and acidic residues" evidence="1">
    <location>
        <begin position="26"/>
        <end position="40"/>
    </location>
</feature>
<dbReference type="Proteomes" id="UP001549921">
    <property type="component" value="Unassembled WGS sequence"/>
</dbReference>
<dbReference type="Pfam" id="PF01395">
    <property type="entry name" value="PBP_GOBP"/>
    <property type="match status" value="1"/>
</dbReference>
<gene>
    <name evidence="3" type="ORF">ABMA28_008635</name>
</gene>
<dbReference type="AlphaFoldDB" id="A0ABD0SE39"/>
<dbReference type="SUPFAM" id="SSF47565">
    <property type="entry name" value="Insect pheromone/odorant-binding proteins"/>
    <property type="match status" value="1"/>
</dbReference>
<protein>
    <submittedName>
        <fullName evidence="3">Uncharacterized protein</fullName>
    </submittedName>
</protein>
<dbReference type="CDD" id="cd23992">
    <property type="entry name" value="PBP_GOBP"/>
    <property type="match status" value="1"/>
</dbReference>
<evidence type="ECO:0000256" key="2">
    <source>
        <dbReference type="SAM" id="SignalP"/>
    </source>
</evidence>
<reference evidence="3 4" key="1">
    <citation type="submission" date="2024-06" db="EMBL/GenBank/DDBJ databases">
        <title>A chromosome-level genome assembly of beet webworm, Loxostege sticticalis.</title>
        <authorList>
            <person name="Zhang Y."/>
        </authorList>
    </citation>
    <scope>NUCLEOTIDE SEQUENCE [LARGE SCALE GENOMIC DNA]</scope>
    <source>
        <strain evidence="3">AQ028</strain>
        <tissue evidence="3">Male pupae</tissue>
    </source>
</reference>
<keyword evidence="2" id="KW-0732">Signal</keyword>
<evidence type="ECO:0000256" key="1">
    <source>
        <dbReference type="SAM" id="MobiDB-lite"/>
    </source>
</evidence>
<evidence type="ECO:0000313" key="4">
    <source>
        <dbReference type="Proteomes" id="UP001549921"/>
    </source>
</evidence>
<dbReference type="Gene3D" id="1.10.238.20">
    <property type="entry name" value="Pheromone/general odorant binding protein domain"/>
    <property type="match status" value="1"/>
</dbReference>
<organism evidence="3 4">
    <name type="scientific">Loxostege sticticalis</name>
    <name type="common">Beet webworm moth</name>
    <dbReference type="NCBI Taxonomy" id="481309"/>
    <lineage>
        <taxon>Eukaryota</taxon>
        <taxon>Metazoa</taxon>
        <taxon>Ecdysozoa</taxon>
        <taxon>Arthropoda</taxon>
        <taxon>Hexapoda</taxon>
        <taxon>Insecta</taxon>
        <taxon>Pterygota</taxon>
        <taxon>Neoptera</taxon>
        <taxon>Endopterygota</taxon>
        <taxon>Lepidoptera</taxon>
        <taxon>Glossata</taxon>
        <taxon>Ditrysia</taxon>
        <taxon>Pyraloidea</taxon>
        <taxon>Crambidae</taxon>
        <taxon>Pyraustinae</taxon>
        <taxon>Loxostege</taxon>
    </lineage>
</organism>
<dbReference type="SMART" id="SM00708">
    <property type="entry name" value="PhBP"/>
    <property type="match status" value="1"/>
</dbReference>
<feature type="region of interest" description="Disordered" evidence="1">
    <location>
        <begin position="19"/>
        <end position="43"/>
    </location>
</feature>
<proteinExistence type="predicted"/>
<feature type="signal peptide" evidence="2">
    <location>
        <begin position="1"/>
        <end position="20"/>
    </location>
</feature>
<dbReference type="InterPro" id="IPR006170">
    <property type="entry name" value="PBP/GOBP"/>
</dbReference>
<name>A0ABD0SE39_LOXSC</name>
<dbReference type="InterPro" id="IPR036728">
    <property type="entry name" value="PBP_GOBP_sf"/>
</dbReference>
<evidence type="ECO:0000313" key="3">
    <source>
        <dbReference type="EMBL" id="KAL0818105.1"/>
    </source>
</evidence>
<sequence length="174" mass="19072">MLKVALTAAILALSLGGSYSSPAQDKSAKPKDDSTAKDMMMDQGDMTSGEAVKNTVDLNEIMNQCNDSFRTEMAYIEALNESGSFPDETDRTPKYLQCYVRCVLEHSGVASEDGVFDAARAAEVFAGERGGRTMTDLQDLAAACADRKETCKCDRSYRFLKCLIEAEIKEYESN</sequence>
<comment type="caution">
    <text evidence="3">The sequence shown here is derived from an EMBL/GenBank/DDBJ whole genome shotgun (WGS) entry which is preliminary data.</text>
</comment>
<accession>A0ABD0SE39</accession>